<keyword evidence="7 8" id="KW-0119">Carbohydrate metabolism</keyword>
<dbReference type="NCBIfam" id="TIGR02636">
    <property type="entry name" value="galM_Leloir"/>
    <property type="match status" value="1"/>
</dbReference>
<evidence type="ECO:0000256" key="10">
    <source>
        <dbReference type="PIRSR" id="PIRSR005096-2"/>
    </source>
</evidence>
<dbReference type="NCBIfam" id="NF008277">
    <property type="entry name" value="PRK11055.1"/>
    <property type="match status" value="1"/>
</dbReference>
<dbReference type="Pfam" id="PF01263">
    <property type="entry name" value="Aldose_epim"/>
    <property type="match status" value="1"/>
</dbReference>
<gene>
    <name evidence="13" type="primary">galM</name>
    <name evidence="12" type="ORF">AM402_08110</name>
    <name evidence="13" type="ORF">NCTC10975_01481</name>
</gene>
<feature type="active site" description="Proton acceptor" evidence="9">
    <location>
        <position position="320"/>
    </location>
</feature>
<comment type="catalytic activity">
    <reaction evidence="1 8">
        <text>alpha-D-glucose = beta-D-glucose</text>
        <dbReference type="Rhea" id="RHEA:10264"/>
        <dbReference type="ChEBI" id="CHEBI:15903"/>
        <dbReference type="ChEBI" id="CHEBI:17925"/>
        <dbReference type="EC" id="5.1.3.3"/>
    </reaction>
</comment>
<dbReference type="InterPro" id="IPR013458">
    <property type="entry name" value="Ald_epimerase_bac"/>
</dbReference>
<dbReference type="GO" id="GO:0030246">
    <property type="term" value="F:carbohydrate binding"/>
    <property type="evidence" value="ECO:0007669"/>
    <property type="project" value="InterPro"/>
</dbReference>
<feature type="binding site" evidence="10">
    <location>
        <position position="256"/>
    </location>
    <ligand>
        <name>beta-D-galactose</name>
        <dbReference type="ChEBI" id="CHEBI:27667"/>
    </ligand>
</feature>
<comment type="similarity">
    <text evidence="3 8">Belongs to the aldose epimerase family.</text>
</comment>
<evidence type="ECO:0000313" key="14">
    <source>
        <dbReference type="Proteomes" id="UP000195540"/>
    </source>
</evidence>
<evidence type="ECO:0000256" key="8">
    <source>
        <dbReference type="PIRNR" id="PIRNR005096"/>
    </source>
</evidence>
<organism evidence="13 15">
    <name type="scientific">Proteus mirabilis</name>
    <dbReference type="NCBI Taxonomy" id="584"/>
    <lineage>
        <taxon>Bacteria</taxon>
        <taxon>Pseudomonadati</taxon>
        <taxon>Pseudomonadota</taxon>
        <taxon>Gammaproteobacteria</taxon>
        <taxon>Enterobacterales</taxon>
        <taxon>Morganellaceae</taxon>
        <taxon>Proteus</taxon>
    </lineage>
</organism>
<dbReference type="OrthoDB" id="9779408at2"/>
<evidence type="ECO:0000256" key="1">
    <source>
        <dbReference type="ARBA" id="ARBA00001614"/>
    </source>
</evidence>
<evidence type="ECO:0000256" key="9">
    <source>
        <dbReference type="PIRSR" id="PIRSR005096-1"/>
    </source>
</evidence>
<dbReference type="PANTHER" id="PTHR10091">
    <property type="entry name" value="ALDOSE-1-EPIMERASE"/>
    <property type="match status" value="1"/>
</dbReference>
<dbReference type="GO" id="GO:0004034">
    <property type="term" value="F:aldose 1-epimerase activity"/>
    <property type="evidence" value="ECO:0007669"/>
    <property type="project" value="UniProtKB-EC"/>
</dbReference>
<proteinExistence type="inferred from homology"/>
<dbReference type="STRING" id="584.AOUC001_05055"/>
<protein>
    <recommendedName>
        <fullName evidence="5 8">Aldose 1-epimerase</fullName>
        <ecNumber evidence="4 8">5.1.3.3</ecNumber>
    </recommendedName>
</protein>
<feature type="binding site" evidence="11">
    <location>
        <begin position="87"/>
        <end position="88"/>
    </location>
    <ligand>
        <name>beta-D-galactose</name>
        <dbReference type="ChEBI" id="CHEBI:27667"/>
    </ligand>
</feature>
<dbReference type="EC" id="5.1.3.3" evidence="4 8"/>
<evidence type="ECO:0000256" key="7">
    <source>
        <dbReference type="ARBA" id="ARBA00023277"/>
    </source>
</evidence>
<evidence type="ECO:0000256" key="5">
    <source>
        <dbReference type="ARBA" id="ARBA00014165"/>
    </source>
</evidence>
<evidence type="ECO:0000313" key="15">
    <source>
        <dbReference type="Proteomes" id="UP000251485"/>
    </source>
</evidence>
<dbReference type="Gene3D" id="2.70.98.10">
    <property type="match status" value="1"/>
</dbReference>
<dbReference type="PROSITE" id="PS00545">
    <property type="entry name" value="ALDOSE_1_EPIMERASE"/>
    <property type="match status" value="1"/>
</dbReference>
<dbReference type="Proteomes" id="UP000195540">
    <property type="component" value="Chromosome"/>
</dbReference>
<dbReference type="PIRSF" id="PIRSF005096">
    <property type="entry name" value="GALM"/>
    <property type="match status" value="1"/>
</dbReference>
<dbReference type="Proteomes" id="UP000251485">
    <property type="component" value="Unassembled WGS sequence"/>
</dbReference>
<dbReference type="InterPro" id="IPR047215">
    <property type="entry name" value="Galactose_mutarotase-like"/>
</dbReference>
<dbReference type="GO" id="GO:0006006">
    <property type="term" value="P:glucose metabolic process"/>
    <property type="evidence" value="ECO:0007669"/>
    <property type="project" value="TreeGrafter"/>
</dbReference>
<dbReference type="InterPro" id="IPR011013">
    <property type="entry name" value="Gal_mutarotase_sf_dom"/>
</dbReference>
<feature type="active site" description="Proton donor" evidence="9">
    <location>
        <position position="184"/>
    </location>
</feature>
<evidence type="ECO:0000256" key="3">
    <source>
        <dbReference type="ARBA" id="ARBA00006206"/>
    </source>
</evidence>
<dbReference type="UniPathway" id="UPA00242"/>
<evidence type="ECO:0000313" key="12">
    <source>
        <dbReference type="EMBL" id="ARX34118.1"/>
    </source>
</evidence>
<dbReference type="RefSeq" id="WP_004248505.1">
    <property type="nucleotide sequence ID" value="NZ_ABFCQN020000057.1"/>
</dbReference>
<keyword evidence="6 8" id="KW-0413">Isomerase</keyword>
<dbReference type="InterPro" id="IPR014718">
    <property type="entry name" value="GH-type_carb-bd"/>
</dbReference>
<dbReference type="GO" id="GO:0005737">
    <property type="term" value="C:cytoplasm"/>
    <property type="evidence" value="ECO:0007669"/>
    <property type="project" value="TreeGrafter"/>
</dbReference>
<dbReference type="CDD" id="cd09019">
    <property type="entry name" value="galactose_mutarotase_like"/>
    <property type="match status" value="1"/>
</dbReference>
<dbReference type="GO" id="GO:0033499">
    <property type="term" value="P:galactose catabolic process via UDP-galactose, Leloir pathway"/>
    <property type="evidence" value="ECO:0007669"/>
    <property type="project" value="TreeGrafter"/>
</dbReference>
<evidence type="ECO:0000313" key="13">
    <source>
        <dbReference type="EMBL" id="SPY95505.1"/>
    </source>
</evidence>
<dbReference type="InterPro" id="IPR008183">
    <property type="entry name" value="Aldose_1/G6P_1-epimerase"/>
</dbReference>
<name>A0A1Z1ST09_PROMI</name>
<evidence type="ECO:0000256" key="2">
    <source>
        <dbReference type="ARBA" id="ARBA00005028"/>
    </source>
</evidence>
<feature type="binding site" evidence="11">
    <location>
        <begin position="184"/>
        <end position="186"/>
    </location>
    <ligand>
        <name>beta-D-galactose</name>
        <dbReference type="ChEBI" id="CHEBI:27667"/>
    </ligand>
</feature>
<comment type="pathway">
    <text evidence="2 8">Carbohydrate metabolism; hexose metabolism.</text>
</comment>
<dbReference type="EMBL" id="UAUE01000009">
    <property type="protein sequence ID" value="SPY95505.1"/>
    <property type="molecule type" value="Genomic_DNA"/>
</dbReference>
<evidence type="ECO:0000256" key="4">
    <source>
        <dbReference type="ARBA" id="ARBA00013185"/>
    </source>
</evidence>
<reference evidence="12 14" key="1">
    <citation type="submission" date="2017-05" db="EMBL/GenBank/DDBJ databases">
        <title>Whole genome sequencing of Proteus mirabilis AR_0155.</title>
        <authorList>
            <person name="Conlan S."/>
            <person name="Thomas P.J."/>
            <person name="Mullikin J."/>
            <person name="Frank K.M."/>
            <person name="Segre J.A."/>
        </authorList>
    </citation>
    <scope>NUCLEOTIDE SEQUENCE [LARGE SCALE GENOMIC DNA]</scope>
    <source>
        <strain evidence="12 14">AR_0155</strain>
    </source>
</reference>
<evidence type="ECO:0000256" key="6">
    <source>
        <dbReference type="ARBA" id="ARBA00023235"/>
    </source>
</evidence>
<dbReference type="InterPro" id="IPR018052">
    <property type="entry name" value="Ald1_epimerase_CS"/>
</dbReference>
<dbReference type="InterPro" id="IPR015443">
    <property type="entry name" value="Aldose_1-epimerase"/>
</dbReference>
<dbReference type="PANTHER" id="PTHR10091:SF0">
    <property type="entry name" value="GALACTOSE MUTAROTASE"/>
    <property type="match status" value="1"/>
</dbReference>
<reference evidence="13 15" key="2">
    <citation type="submission" date="2018-06" db="EMBL/GenBank/DDBJ databases">
        <authorList>
            <consortium name="Pathogen Informatics"/>
            <person name="Doyle S."/>
        </authorList>
    </citation>
    <scope>NUCLEOTIDE SEQUENCE [LARGE SCALE GENOMIC DNA]</scope>
    <source>
        <strain evidence="13 15">NCTC10975</strain>
    </source>
</reference>
<sequence>MALNENRFFKPEQMTTQAAFDGLPAQVVILTNRFGMSISIMDIGATWLSCIVPVNGYRRDVLLGSADMKAHQQQTAYFGATVGRFANRIAGAKFTIAGTEYRLVANEGNNTLHGGKQNFSHRRWTIVAQSTQSVTLSLLSADGEQGFPGTVEASVTYALTDDNEVHINYQAISDKTTALSLTNHAYFNLAGEHTQRTALEHDLVIHASHYLKNGAGNIPTGEIVDVTGTGFDFRQLKRIGIDFMRDECQKAANGYDHAFILDKQKIADKASIATVIAPEGELKMDVFTTMPSIQFYTGNFLAQSKGKTRRYGNYSGLALETQYFPDGPNHPEWGENQGILAANTPWHSQTIYKFYQ</sequence>
<dbReference type="AlphaFoldDB" id="A0A1Z1ST09"/>
<dbReference type="EMBL" id="CP021694">
    <property type="protein sequence ID" value="ARX34118.1"/>
    <property type="molecule type" value="Genomic_DNA"/>
</dbReference>
<evidence type="ECO:0000256" key="11">
    <source>
        <dbReference type="PIRSR" id="PIRSR005096-3"/>
    </source>
</evidence>
<accession>A0A1Z1ST09</accession>
<dbReference type="SUPFAM" id="SSF74650">
    <property type="entry name" value="Galactose mutarotase-like"/>
    <property type="match status" value="1"/>
</dbReference>